<evidence type="ECO:0000313" key="6">
    <source>
        <dbReference type="EMBL" id="GED66630.1"/>
    </source>
</evidence>
<proteinExistence type="predicted"/>
<dbReference type="Proteomes" id="UP000319578">
    <property type="component" value="Unassembled WGS sequence"/>
</dbReference>
<evidence type="ECO:0000256" key="1">
    <source>
        <dbReference type="ARBA" id="ARBA00001974"/>
    </source>
</evidence>
<accession>A0ABQ0TFD8</accession>
<reference evidence="6 7" key="1">
    <citation type="submission" date="2019-06" db="EMBL/GenBank/DDBJ databases">
        <title>Whole genome shotgun sequence of Brevibacillus reuszeri NBRC 15719.</title>
        <authorList>
            <person name="Hosoyama A."/>
            <person name="Uohara A."/>
            <person name="Ohji S."/>
            <person name="Ichikawa N."/>
        </authorList>
    </citation>
    <scope>NUCLEOTIDE SEQUENCE [LARGE SCALE GENOMIC DNA]</scope>
    <source>
        <strain evidence="6 7">NBRC 15719</strain>
    </source>
</reference>
<evidence type="ECO:0000313" key="7">
    <source>
        <dbReference type="Proteomes" id="UP000319578"/>
    </source>
</evidence>
<feature type="domain" description="FAD/NAD(P)-binding" evidence="5">
    <location>
        <begin position="11"/>
        <end position="293"/>
    </location>
</feature>
<evidence type="ECO:0000256" key="4">
    <source>
        <dbReference type="ARBA" id="ARBA00023002"/>
    </source>
</evidence>
<protein>
    <submittedName>
        <fullName evidence="6">Pyridine nucleotide-disulfide oxidoreductase</fullName>
    </submittedName>
</protein>
<dbReference type="InterPro" id="IPR023753">
    <property type="entry name" value="FAD/NAD-binding_dom"/>
</dbReference>
<evidence type="ECO:0000259" key="5">
    <source>
        <dbReference type="Pfam" id="PF07992"/>
    </source>
</evidence>
<dbReference type="InterPro" id="IPR050097">
    <property type="entry name" value="Ferredoxin-NADP_redctase_2"/>
</dbReference>
<gene>
    <name evidence="6" type="ORF">BRE01_03320</name>
</gene>
<dbReference type="Pfam" id="PF07992">
    <property type="entry name" value="Pyr_redox_2"/>
    <property type="match status" value="1"/>
</dbReference>
<dbReference type="InterPro" id="IPR036188">
    <property type="entry name" value="FAD/NAD-bd_sf"/>
</dbReference>
<dbReference type="EMBL" id="BJON01000002">
    <property type="protein sequence ID" value="GED66630.1"/>
    <property type="molecule type" value="Genomic_DNA"/>
</dbReference>
<evidence type="ECO:0000256" key="3">
    <source>
        <dbReference type="ARBA" id="ARBA00022630"/>
    </source>
</evidence>
<comment type="cofactor">
    <cofactor evidence="1">
        <name>FAD</name>
        <dbReference type="ChEBI" id="CHEBI:57692"/>
    </cofactor>
</comment>
<dbReference type="RefSeq" id="WP_174769574.1">
    <property type="nucleotide sequence ID" value="NZ_BJON01000002.1"/>
</dbReference>
<sequence>MAATGGVLVIYDTVIIGGGISGLQTAIQLARSLRHVVVLDIPGGRSLVAKTYRNILGYPEEVSGDELRRLGRQQAKQYGAMIIEDEAVSLEENSSGEFIVRTKNGVDPLVARTIVMATGIRDPFPAISGMGECLGSSIFLCPDCDGFESVGEPIAVIGAGPQAVEMADELSHYTQQITVLNHAAALTGSEDIERLKKQGFPFYDQKVRQLLHEAGQLQGIELESGERVKVTRAFLAFPGADVQTGLLAGLQVHRNEKGHVRTDQRTKETEHRNIWAVGDITMHSQQVAIAMGDGAQAAIWIQKRLREYDKQLHKKS</sequence>
<keyword evidence="7" id="KW-1185">Reference proteome</keyword>
<organism evidence="6 7">
    <name type="scientific">Brevibacillus reuszeri</name>
    <dbReference type="NCBI Taxonomy" id="54915"/>
    <lineage>
        <taxon>Bacteria</taxon>
        <taxon>Bacillati</taxon>
        <taxon>Bacillota</taxon>
        <taxon>Bacilli</taxon>
        <taxon>Bacillales</taxon>
        <taxon>Paenibacillaceae</taxon>
        <taxon>Brevibacillus</taxon>
    </lineage>
</organism>
<keyword evidence="3" id="KW-0285">Flavoprotein</keyword>
<dbReference type="PRINTS" id="PR00469">
    <property type="entry name" value="PNDRDTASEII"/>
</dbReference>
<dbReference type="SUPFAM" id="SSF51905">
    <property type="entry name" value="FAD/NAD(P)-binding domain"/>
    <property type="match status" value="1"/>
</dbReference>
<name>A0ABQ0TFD8_9BACL</name>
<evidence type="ECO:0000256" key="2">
    <source>
        <dbReference type="ARBA" id="ARBA00011738"/>
    </source>
</evidence>
<keyword evidence="4" id="KW-0560">Oxidoreductase</keyword>
<dbReference type="Gene3D" id="3.50.50.60">
    <property type="entry name" value="FAD/NAD(P)-binding domain"/>
    <property type="match status" value="2"/>
</dbReference>
<comment type="caution">
    <text evidence="6">The sequence shown here is derived from an EMBL/GenBank/DDBJ whole genome shotgun (WGS) entry which is preliminary data.</text>
</comment>
<comment type="subunit">
    <text evidence="2">Homodimer.</text>
</comment>
<dbReference type="PRINTS" id="PR00368">
    <property type="entry name" value="FADPNR"/>
</dbReference>
<dbReference type="PANTHER" id="PTHR48105">
    <property type="entry name" value="THIOREDOXIN REDUCTASE 1-RELATED-RELATED"/>
    <property type="match status" value="1"/>
</dbReference>